<protein>
    <recommendedName>
        <fullName evidence="2">Nudix hydrolase domain-containing protein</fullName>
    </recommendedName>
</protein>
<dbReference type="AlphaFoldDB" id="A0A644XKL9"/>
<evidence type="ECO:0008006" key="2">
    <source>
        <dbReference type="Google" id="ProtNLM"/>
    </source>
</evidence>
<name>A0A644XKL9_9ZZZZ</name>
<dbReference type="EMBL" id="VSSQ01002666">
    <property type="protein sequence ID" value="MPM16732.1"/>
    <property type="molecule type" value="Genomic_DNA"/>
</dbReference>
<organism evidence="1">
    <name type="scientific">bioreactor metagenome</name>
    <dbReference type="NCBI Taxonomy" id="1076179"/>
    <lineage>
        <taxon>unclassified sequences</taxon>
        <taxon>metagenomes</taxon>
        <taxon>ecological metagenomes</taxon>
    </lineage>
</organism>
<gene>
    <name evidence="1" type="ORF">SDC9_63113</name>
</gene>
<comment type="caution">
    <text evidence="1">The sequence shown here is derived from an EMBL/GenBank/DDBJ whole genome shotgun (WGS) entry which is preliminary data.</text>
</comment>
<reference evidence="1" key="1">
    <citation type="submission" date="2019-08" db="EMBL/GenBank/DDBJ databases">
        <authorList>
            <person name="Kucharzyk K."/>
            <person name="Murdoch R.W."/>
            <person name="Higgins S."/>
            <person name="Loffler F."/>
        </authorList>
    </citation>
    <scope>NUCLEOTIDE SEQUENCE</scope>
</reference>
<sequence length="600" mass="69748">MLADVYVKARLPFSVGSLIRCMSLLPEFKNSILYIGDKKEKISGVLPHTTFNALFNWQRDYLNKGPNSKTEADAIDLAKKITLIFLKLKFFCQNKMNIANYFFNDLNDLIDFNRIQIINYENKTIFVDRSWLAYLIRWPSFEVEWKIGNDKNDSFFSSDYLELSNTEEWQSKWWFANDEQEDAWKIIYYCLYRLIRDSLLVNNAFYQSEKFYENRKETLENIIKCSQVYGDVNCEVRINEIYGVTEAKKNSAPKDDPNTLRFDAFVRLFNPNQIIHNYEFIIRTIRPGANAQVGFIEMYSTDTTGLKESNINIRIIPSTHSSRSSPIDYIKSHRTDLWLERRMFDLVGEKYLPYSYPKVHLDSAYQTNVDPGDESKKLWTFIISAIEFYDHLIYRSYFNNKLPQTNPTQVKLEKDLYFNVASFKSEGFRETAAFFLMAGEGTWVISSDGYVMVSVRFDSLTEMKGACGYSSAGSLEYTSRLNKEFVPSGLEANPFITAQRELWEEVHIPLEKGSDLELISFGIEPARYLQQFSFLHMSSLTAEQILNASVDAESKEQGLFALKLNDENINRLIDRVVMEPGAIVSLKKIITILKNREQQT</sequence>
<accession>A0A644XKL9</accession>
<evidence type="ECO:0000313" key="1">
    <source>
        <dbReference type="EMBL" id="MPM16732.1"/>
    </source>
</evidence>
<proteinExistence type="predicted"/>